<keyword evidence="2" id="KW-0732">Signal</keyword>
<protein>
    <submittedName>
        <fullName evidence="3">Phosphonate ABC transporter substrate-binding protein</fullName>
    </submittedName>
</protein>
<organism evidence="3 4">
    <name type="scientific">Desulfoplanes formicivorans</name>
    <dbReference type="NCBI Taxonomy" id="1592317"/>
    <lineage>
        <taxon>Bacteria</taxon>
        <taxon>Pseudomonadati</taxon>
        <taxon>Thermodesulfobacteriota</taxon>
        <taxon>Desulfovibrionia</taxon>
        <taxon>Desulfovibrionales</taxon>
        <taxon>Desulfoplanaceae</taxon>
        <taxon>Desulfoplanes</taxon>
    </lineage>
</organism>
<keyword evidence="4" id="KW-1185">Reference proteome</keyword>
<dbReference type="PANTHER" id="PTHR35841:SF1">
    <property type="entry name" value="PHOSPHONATES-BINDING PERIPLASMIC PROTEIN"/>
    <property type="match status" value="1"/>
</dbReference>
<sequence>MTPFRCRTCLRLLLVALLSILPWMNGCDRGEEVVSVDMGKRETIHQPGQDQALTYAYLPQYSHTVSYKRHNPLVRYLAQKTGLAIRQVFPNTFDEHLDMVRQGKIDISFSNPMVYVHLAEAGARAFARIIEPSSGKPVFRGQIIARADNPFVTRLSDCAGKRWIAVDPLSTGGYLLALGYFKDHGISRDSFACIDFAPGPAGKQEKAILAVYAGKYDIASIREGALSVVSRKIEPDSIRIIATTPPYPSWVYSARKGLDQNIVDRIARAMFTLSLNNPQQAEILRTAGMDGIIPTVDRDYDPIRRLARRLIHDMPPASTPSCNQAGQREGDS</sequence>
<feature type="region of interest" description="Disordered" evidence="1">
    <location>
        <begin position="312"/>
        <end position="332"/>
    </location>
</feature>
<dbReference type="PANTHER" id="PTHR35841">
    <property type="entry name" value="PHOSPHONATES-BINDING PERIPLASMIC PROTEIN"/>
    <property type="match status" value="1"/>
</dbReference>
<dbReference type="CDD" id="cd01071">
    <property type="entry name" value="PBP2_PhnD_like"/>
    <property type="match status" value="1"/>
</dbReference>
<feature type="chain" id="PRO_5008262365" evidence="2">
    <location>
        <begin position="26"/>
        <end position="332"/>
    </location>
</feature>
<dbReference type="Gene3D" id="3.40.190.10">
    <property type="entry name" value="Periplasmic binding protein-like II"/>
    <property type="match status" value="2"/>
</dbReference>
<evidence type="ECO:0000256" key="2">
    <source>
        <dbReference type="SAM" id="SignalP"/>
    </source>
</evidence>
<dbReference type="Proteomes" id="UP000095200">
    <property type="component" value="Unassembled WGS sequence"/>
</dbReference>
<dbReference type="Pfam" id="PF12974">
    <property type="entry name" value="Phosphonate-bd"/>
    <property type="match status" value="1"/>
</dbReference>
<feature type="signal peptide" evidence="2">
    <location>
        <begin position="1"/>
        <end position="25"/>
    </location>
</feature>
<evidence type="ECO:0000256" key="1">
    <source>
        <dbReference type="SAM" id="MobiDB-lite"/>
    </source>
</evidence>
<dbReference type="RefSeq" id="WP_069859805.1">
    <property type="nucleotide sequence ID" value="NZ_BDFE01000017.1"/>
</dbReference>
<dbReference type="SUPFAM" id="SSF53850">
    <property type="entry name" value="Periplasmic binding protein-like II"/>
    <property type="match status" value="1"/>
</dbReference>
<evidence type="ECO:0000313" key="3">
    <source>
        <dbReference type="EMBL" id="GAU09407.1"/>
    </source>
</evidence>
<dbReference type="EMBL" id="BDFE01000017">
    <property type="protein sequence ID" value="GAU09407.1"/>
    <property type="molecule type" value="Genomic_DNA"/>
</dbReference>
<proteinExistence type="predicted"/>
<dbReference type="OrthoDB" id="9764656at2"/>
<accession>A0A194AH48</accession>
<dbReference type="AlphaFoldDB" id="A0A194AH48"/>
<evidence type="ECO:0000313" key="4">
    <source>
        <dbReference type="Proteomes" id="UP000095200"/>
    </source>
</evidence>
<reference evidence="4" key="1">
    <citation type="submission" date="2016-06" db="EMBL/GenBank/DDBJ databases">
        <title>Draft genome sequence of Desulfoplanes formicivorans strain Pf12B.</title>
        <authorList>
            <person name="Watanabe M."/>
            <person name="Kojima H."/>
            <person name="Fukui M."/>
        </authorList>
    </citation>
    <scope>NUCLEOTIDE SEQUENCE [LARGE SCALE GENOMIC DNA]</scope>
    <source>
        <strain evidence="4">Pf12B</strain>
    </source>
</reference>
<gene>
    <name evidence="3" type="ORF">DPF_2133</name>
</gene>
<comment type="caution">
    <text evidence="3">The sequence shown here is derived from an EMBL/GenBank/DDBJ whole genome shotgun (WGS) entry which is preliminary data.</text>
</comment>
<name>A0A194AH48_9BACT</name>
<dbReference type="STRING" id="1592317.DPF_2133"/>